<dbReference type="Gene3D" id="1.25.40.390">
    <property type="match status" value="1"/>
</dbReference>
<dbReference type="OrthoDB" id="1035036at2"/>
<dbReference type="InterPro" id="IPR012944">
    <property type="entry name" value="SusD_RagB_dom"/>
</dbReference>
<dbReference type="InterPro" id="IPR011990">
    <property type="entry name" value="TPR-like_helical_dom_sf"/>
</dbReference>
<dbReference type="GO" id="GO:0009279">
    <property type="term" value="C:cell outer membrane"/>
    <property type="evidence" value="ECO:0007669"/>
    <property type="project" value="UniProtKB-SubCell"/>
</dbReference>
<evidence type="ECO:0000256" key="5">
    <source>
        <dbReference type="ARBA" id="ARBA00023237"/>
    </source>
</evidence>
<feature type="signal peptide" evidence="6">
    <location>
        <begin position="1"/>
        <end position="21"/>
    </location>
</feature>
<keyword evidence="3 6" id="KW-0732">Signal</keyword>
<comment type="similarity">
    <text evidence="2">Belongs to the SusD family.</text>
</comment>
<dbReference type="PROSITE" id="PS51257">
    <property type="entry name" value="PROKAR_LIPOPROTEIN"/>
    <property type="match status" value="1"/>
</dbReference>
<dbReference type="CDD" id="cd08977">
    <property type="entry name" value="SusD"/>
    <property type="match status" value="1"/>
</dbReference>
<dbReference type="RefSeq" id="WP_073039569.1">
    <property type="nucleotide sequence ID" value="NZ_FQUO01000002.1"/>
</dbReference>
<gene>
    <name evidence="9" type="ORF">SAMN05444008_10228</name>
</gene>
<keyword evidence="10" id="KW-1185">Reference proteome</keyword>
<dbReference type="STRING" id="1302690.BUE76_13555"/>
<evidence type="ECO:0000256" key="2">
    <source>
        <dbReference type="ARBA" id="ARBA00006275"/>
    </source>
</evidence>
<dbReference type="Proteomes" id="UP000184368">
    <property type="component" value="Unassembled WGS sequence"/>
</dbReference>
<feature type="chain" id="PRO_5012341163" evidence="6">
    <location>
        <begin position="22"/>
        <end position="500"/>
    </location>
</feature>
<keyword evidence="5" id="KW-0998">Cell outer membrane</keyword>
<protein>
    <submittedName>
        <fullName evidence="9">Starch-binding associating with outer membrane</fullName>
    </submittedName>
</protein>
<accession>A0A1M4UR67</accession>
<dbReference type="InterPro" id="IPR033985">
    <property type="entry name" value="SusD-like_N"/>
</dbReference>
<sequence>MKLFQKISFRIACLLAVLSLASCQKYLDLKPQDGIIRQNFWQTKEQMQAAVNGCYASLLGAPAGVSDRALPEYLFLWGELRADMLSANLGVTNEDLEIMNSNIDPSNTITNWRSVYRTINYCNTVIDFAPSVLEVDKTLSQASLDAAVAEAKTLRALMFFYLVRSFRDVPLVLKATYSDQQLEQLPKSSDTAVLAQIVKDLVAAEPVTPESFGDKSLDKGRITKYTVNALLADVYLWMEKYPEALAAADKVINSGRFGLVRGNSAWFNTLYYQGNSNEAIFEFQYDRQKLNPFFGIFRNRPRFMASSRVMEEIYTVDFQDDTKRDIRGDGAAVRATDGMIWKYLGVDNNTMRAQEESFAHWIVYRYADVLLMKAECLAQLNRGREALDIVYTIRQRAGALAATDRNPDAQDKVGITDFILEERAREFAYEGKRWYDVLRHAKRDNYSRLQLLLDLIANSVPADRQQSAIAKAKDKNSHYFPIYIYELQTDKNLVQNPFYK</sequence>
<evidence type="ECO:0000256" key="1">
    <source>
        <dbReference type="ARBA" id="ARBA00004442"/>
    </source>
</evidence>
<keyword evidence="4" id="KW-0472">Membrane</keyword>
<reference evidence="9 10" key="1">
    <citation type="submission" date="2016-11" db="EMBL/GenBank/DDBJ databases">
        <authorList>
            <person name="Jaros S."/>
            <person name="Januszkiewicz K."/>
            <person name="Wedrychowicz H."/>
        </authorList>
    </citation>
    <scope>NUCLEOTIDE SEQUENCE [LARGE SCALE GENOMIC DNA]</scope>
    <source>
        <strain evidence="9 10">DSM 26897</strain>
    </source>
</reference>
<feature type="domain" description="RagB/SusD" evidence="7">
    <location>
        <begin position="288"/>
        <end position="499"/>
    </location>
</feature>
<evidence type="ECO:0000313" key="9">
    <source>
        <dbReference type="EMBL" id="SHE59103.1"/>
    </source>
</evidence>
<proteinExistence type="inferred from homology"/>
<dbReference type="AlphaFoldDB" id="A0A1M4UR67"/>
<comment type="subcellular location">
    <subcellularLocation>
        <location evidence="1">Cell outer membrane</location>
    </subcellularLocation>
</comment>
<organism evidence="9 10">
    <name type="scientific">Cnuella takakiae</name>
    <dbReference type="NCBI Taxonomy" id="1302690"/>
    <lineage>
        <taxon>Bacteria</taxon>
        <taxon>Pseudomonadati</taxon>
        <taxon>Bacteroidota</taxon>
        <taxon>Chitinophagia</taxon>
        <taxon>Chitinophagales</taxon>
        <taxon>Chitinophagaceae</taxon>
        <taxon>Cnuella</taxon>
    </lineage>
</organism>
<dbReference type="Pfam" id="PF07980">
    <property type="entry name" value="SusD_RagB"/>
    <property type="match status" value="1"/>
</dbReference>
<dbReference type="EMBL" id="FQUO01000002">
    <property type="protein sequence ID" value="SHE59103.1"/>
    <property type="molecule type" value="Genomic_DNA"/>
</dbReference>
<evidence type="ECO:0000313" key="10">
    <source>
        <dbReference type="Proteomes" id="UP000184368"/>
    </source>
</evidence>
<dbReference type="Pfam" id="PF14322">
    <property type="entry name" value="SusD-like_3"/>
    <property type="match status" value="1"/>
</dbReference>
<feature type="domain" description="SusD-like N-terminal" evidence="8">
    <location>
        <begin position="100"/>
        <end position="236"/>
    </location>
</feature>
<name>A0A1M4UR67_9BACT</name>
<dbReference type="SUPFAM" id="SSF48452">
    <property type="entry name" value="TPR-like"/>
    <property type="match status" value="1"/>
</dbReference>
<evidence type="ECO:0000256" key="6">
    <source>
        <dbReference type="SAM" id="SignalP"/>
    </source>
</evidence>
<evidence type="ECO:0000259" key="7">
    <source>
        <dbReference type="Pfam" id="PF07980"/>
    </source>
</evidence>
<evidence type="ECO:0000256" key="4">
    <source>
        <dbReference type="ARBA" id="ARBA00023136"/>
    </source>
</evidence>
<evidence type="ECO:0000256" key="3">
    <source>
        <dbReference type="ARBA" id="ARBA00022729"/>
    </source>
</evidence>
<evidence type="ECO:0000259" key="8">
    <source>
        <dbReference type="Pfam" id="PF14322"/>
    </source>
</evidence>